<evidence type="ECO:0000256" key="1">
    <source>
        <dbReference type="SAM" id="Phobius"/>
    </source>
</evidence>
<feature type="transmembrane region" description="Helical" evidence="1">
    <location>
        <begin position="6"/>
        <end position="29"/>
    </location>
</feature>
<feature type="domain" description="HNH nuclease" evidence="2">
    <location>
        <begin position="85"/>
        <end position="129"/>
    </location>
</feature>
<keyword evidence="1" id="KW-0812">Transmembrane</keyword>
<comment type="caution">
    <text evidence="3">The sequence shown here is derived from an EMBL/GenBank/DDBJ whole genome shotgun (WGS) entry which is preliminary data.</text>
</comment>
<reference evidence="3" key="1">
    <citation type="submission" date="2022-01" db="EMBL/GenBank/DDBJ databases">
        <title>Genome sequnece data of strain Bradyrhizobium sp. nov.</title>
        <authorList>
            <person name="Zhang J."/>
        </authorList>
    </citation>
    <scope>NUCLEOTIDE SEQUENCE</scope>
    <source>
        <strain evidence="3">WYCCWR 12774</strain>
    </source>
</reference>
<keyword evidence="1" id="KW-1133">Transmembrane helix</keyword>
<evidence type="ECO:0000259" key="2">
    <source>
        <dbReference type="Pfam" id="PF13391"/>
    </source>
</evidence>
<dbReference type="EMBL" id="JAKLUA010000006">
    <property type="protein sequence ID" value="MCG2669344.1"/>
    <property type="molecule type" value="Genomic_DNA"/>
</dbReference>
<dbReference type="RefSeq" id="WP_237871884.1">
    <property type="nucleotide sequence ID" value="NZ_JAKLUA010000006.1"/>
</dbReference>
<proteinExistence type="predicted"/>
<gene>
    <name evidence="3" type="ORF">L6637_20490</name>
</gene>
<accession>A0ABS9LQQ7</accession>
<evidence type="ECO:0000313" key="4">
    <source>
        <dbReference type="Proteomes" id="UP001139012"/>
    </source>
</evidence>
<dbReference type="Proteomes" id="UP001139012">
    <property type="component" value="Unassembled WGS sequence"/>
</dbReference>
<name>A0ABS9LQQ7_9BRAD</name>
<dbReference type="InterPro" id="IPR003615">
    <property type="entry name" value="HNH_nuc"/>
</dbReference>
<evidence type="ECO:0000313" key="3">
    <source>
        <dbReference type="EMBL" id="MCG2669344.1"/>
    </source>
</evidence>
<organism evidence="3 4">
    <name type="scientific">Bradyrhizobium zhengyangense</name>
    <dbReference type="NCBI Taxonomy" id="2911009"/>
    <lineage>
        <taxon>Bacteria</taxon>
        <taxon>Pseudomonadati</taxon>
        <taxon>Pseudomonadota</taxon>
        <taxon>Alphaproteobacteria</taxon>
        <taxon>Hyphomicrobiales</taxon>
        <taxon>Nitrobacteraceae</taxon>
        <taxon>Bradyrhizobium</taxon>
    </lineage>
</organism>
<keyword evidence="4" id="KW-1185">Reference proteome</keyword>
<protein>
    <recommendedName>
        <fullName evidence="2">HNH nuclease domain-containing protein</fullName>
    </recommendedName>
</protein>
<keyword evidence="1" id="KW-0472">Membrane</keyword>
<dbReference type="Pfam" id="PF13391">
    <property type="entry name" value="HNH_2"/>
    <property type="match status" value="1"/>
</dbReference>
<sequence length="273" mass="29911">MKIGSTFIILGVCKLGSIAVSSHIAGVFTRLPIRSGRKMKCSRGEANPSPATRIRLFADSAGYCQNPSCAQPLFVETNKGEPIHFAEMAHIFAASDDGPRSNVNLTGAERGSYDNLILLCANCHTTIDKAPEDYPDTTIKQWKRDRSERLADLFGARAFSSRGEVRAAIEPLLTANKVTFETYGPASDARFDPESDIAAAWRRKMLGSIIPNNKRVLAILDKNRGLMSGQEHSTLEAFRQHTEDLIARHLESADGGQRFPEAMNQMMVGDGQA</sequence>